<accession>A0A0P6XR55</accession>
<dbReference type="RefSeq" id="WP_054536001.1">
    <property type="nucleotide sequence ID" value="NZ_LGKP01000026.1"/>
</dbReference>
<dbReference type="EMBL" id="LGKP01000026">
    <property type="protein sequence ID" value="KPL84924.1"/>
    <property type="molecule type" value="Genomic_DNA"/>
</dbReference>
<evidence type="ECO:0000256" key="1">
    <source>
        <dbReference type="SAM" id="Phobius"/>
    </source>
</evidence>
<keyword evidence="1" id="KW-1133">Transmembrane helix</keyword>
<proteinExistence type="predicted"/>
<reference evidence="2 3" key="1">
    <citation type="submission" date="2015-07" db="EMBL/GenBank/DDBJ databases">
        <title>Whole genome sequence of Herpetosiphon geysericola DSM 7119.</title>
        <authorList>
            <person name="Hemp J."/>
            <person name="Ward L.M."/>
            <person name="Pace L.A."/>
            <person name="Fischer W.W."/>
        </authorList>
    </citation>
    <scope>NUCLEOTIDE SEQUENCE [LARGE SCALE GENOMIC DNA]</scope>
    <source>
        <strain evidence="2 3">DSM 7119</strain>
    </source>
</reference>
<sequence>MAHAQFANGWQCLGRLLRADLLFCAIWVLTTSLGLVCGANLVAPASQRWYWNGRKLARKSK</sequence>
<name>A0A0P6XR55_9CHLR</name>
<dbReference type="Proteomes" id="UP000050277">
    <property type="component" value="Unassembled WGS sequence"/>
</dbReference>
<protein>
    <submittedName>
        <fullName evidence="2">Uncharacterized protein</fullName>
    </submittedName>
</protein>
<gene>
    <name evidence="2" type="ORF">SE18_18785</name>
</gene>
<keyword evidence="3" id="KW-1185">Reference proteome</keyword>
<evidence type="ECO:0000313" key="2">
    <source>
        <dbReference type="EMBL" id="KPL84924.1"/>
    </source>
</evidence>
<feature type="transmembrane region" description="Helical" evidence="1">
    <location>
        <begin position="21"/>
        <end position="43"/>
    </location>
</feature>
<keyword evidence="1" id="KW-0472">Membrane</keyword>
<dbReference type="AlphaFoldDB" id="A0A0P6XR55"/>
<keyword evidence="1" id="KW-0812">Transmembrane</keyword>
<comment type="caution">
    <text evidence="2">The sequence shown here is derived from an EMBL/GenBank/DDBJ whole genome shotgun (WGS) entry which is preliminary data.</text>
</comment>
<evidence type="ECO:0000313" key="3">
    <source>
        <dbReference type="Proteomes" id="UP000050277"/>
    </source>
</evidence>
<organism evidence="2 3">
    <name type="scientific">Herpetosiphon geysericola</name>
    <dbReference type="NCBI Taxonomy" id="70996"/>
    <lineage>
        <taxon>Bacteria</taxon>
        <taxon>Bacillati</taxon>
        <taxon>Chloroflexota</taxon>
        <taxon>Chloroflexia</taxon>
        <taxon>Herpetosiphonales</taxon>
        <taxon>Herpetosiphonaceae</taxon>
        <taxon>Herpetosiphon</taxon>
    </lineage>
</organism>